<name>A0A1I7T5R9_9PELO</name>
<dbReference type="Gene3D" id="3.20.20.100">
    <property type="entry name" value="NADP-dependent oxidoreductase domain"/>
    <property type="match status" value="1"/>
</dbReference>
<sequence length="322" mass="36142">MPEKQIIEKCSAVIQWVSSVNGASPRRGYIPTSIRMGNNVEMPFVGLGTGGMPSSEPEIDFAVRTALDLGYTHIDVTAGFHATIGAILKEYFELGKLSRKDIFITAKLPCTSHGRSSVEKSLRSQLETLQLDYVDLFLINTPCGVQIYRLKLARAIGISNFNVDQIQRVYSTAEVKPHNLQVEVHLHWPQKELVVLCQSLNVCLTAYAPIGSPGQLPKFGVEKASPLAEPLVLMLADKYKKSPAQILLRHLTQRNIVVIPKSTNAQRLKENLDSLKFTISDIDMEALGNIKPKRRVYTYIHRRNHPEYPFCELDDEEYPITV</sequence>
<feature type="domain" description="NADP-dependent oxidoreductase" evidence="2">
    <location>
        <begin position="48"/>
        <end position="287"/>
    </location>
</feature>
<dbReference type="STRING" id="1561998.A0A1I7T5R9"/>
<dbReference type="InterPro" id="IPR020471">
    <property type="entry name" value="AKR"/>
</dbReference>
<dbReference type="WBParaSite" id="Csp11.Scaffold515.g2665.t1">
    <property type="protein sequence ID" value="Csp11.Scaffold515.g2665.t1"/>
    <property type="gene ID" value="Csp11.Scaffold515.g2665"/>
</dbReference>
<dbReference type="AlphaFoldDB" id="A0A1I7T5R9"/>
<dbReference type="InterPro" id="IPR023210">
    <property type="entry name" value="NADP_OxRdtase_dom"/>
</dbReference>
<protein>
    <submittedName>
        <fullName evidence="4">Aldo_ket_red domain-containing protein</fullName>
    </submittedName>
</protein>
<evidence type="ECO:0000313" key="3">
    <source>
        <dbReference type="Proteomes" id="UP000095282"/>
    </source>
</evidence>
<organism evidence="3 4">
    <name type="scientific">Caenorhabditis tropicalis</name>
    <dbReference type="NCBI Taxonomy" id="1561998"/>
    <lineage>
        <taxon>Eukaryota</taxon>
        <taxon>Metazoa</taxon>
        <taxon>Ecdysozoa</taxon>
        <taxon>Nematoda</taxon>
        <taxon>Chromadorea</taxon>
        <taxon>Rhabditida</taxon>
        <taxon>Rhabditina</taxon>
        <taxon>Rhabditomorpha</taxon>
        <taxon>Rhabditoidea</taxon>
        <taxon>Rhabditidae</taxon>
        <taxon>Peloderinae</taxon>
        <taxon>Caenorhabditis</taxon>
    </lineage>
</organism>
<dbReference type="Proteomes" id="UP000095282">
    <property type="component" value="Unplaced"/>
</dbReference>
<dbReference type="eggNOG" id="KOG1577">
    <property type="taxonomic scope" value="Eukaryota"/>
</dbReference>
<proteinExistence type="predicted"/>
<dbReference type="SUPFAM" id="SSF51430">
    <property type="entry name" value="NAD(P)-linked oxidoreductase"/>
    <property type="match status" value="1"/>
</dbReference>
<evidence type="ECO:0000256" key="1">
    <source>
        <dbReference type="PIRSR" id="PIRSR000097-3"/>
    </source>
</evidence>
<dbReference type="PANTHER" id="PTHR11732">
    <property type="entry name" value="ALDO/KETO REDUCTASE"/>
    <property type="match status" value="1"/>
</dbReference>
<reference evidence="4" key="1">
    <citation type="submission" date="2016-11" db="UniProtKB">
        <authorList>
            <consortium name="WormBaseParasite"/>
        </authorList>
    </citation>
    <scope>IDENTIFICATION</scope>
</reference>
<dbReference type="PIRSF" id="PIRSF000097">
    <property type="entry name" value="AKR"/>
    <property type="match status" value="1"/>
</dbReference>
<accession>A0A1I7T5R9</accession>
<dbReference type="Pfam" id="PF00248">
    <property type="entry name" value="Aldo_ket_red"/>
    <property type="match status" value="1"/>
</dbReference>
<dbReference type="GO" id="GO:0016491">
    <property type="term" value="F:oxidoreductase activity"/>
    <property type="evidence" value="ECO:0007669"/>
    <property type="project" value="InterPro"/>
</dbReference>
<evidence type="ECO:0000259" key="2">
    <source>
        <dbReference type="Pfam" id="PF00248"/>
    </source>
</evidence>
<dbReference type="InterPro" id="IPR036812">
    <property type="entry name" value="NAD(P)_OxRdtase_dom_sf"/>
</dbReference>
<keyword evidence="3" id="KW-1185">Reference proteome</keyword>
<dbReference type="PRINTS" id="PR00069">
    <property type="entry name" value="ALDKETRDTASE"/>
</dbReference>
<evidence type="ECO:0000313" key="4">
    <source>
        <dbReference type="WBParaSite" id="Csp11.Scaffold515.g2665.t1"/>
    </source>
</evidence>
<feature type="site" description="Lowers pKa of active site Tyr" evidence="1">
    <location>
        <position position="107"/>
    </location>
</feature>